<dbReference type="InterPro" id="IPR029063">
    <property type="entry name" value="SAM-dependent_MTases_sf"/>
</dbReference>
<reference evidence="5" key="1">
    <citation type="journal article" date="2020" name="Stud. Mycol.">
        <title>101 Dothideomycetes genomes: a test case for predicting lifestyles and emergence of pathogens.</title>
        <authorList>
            <person name="Haridas S."/>
            <person name="Albert R."/>
            <person name="Binder M."/>
            <person name="Bloem J."/>
            <person name="Labutti K."/>
            <person name="Salamov A."/>
            <person name="Andreopoulos B."/>
            <person name="Baker S."/>
            <person name="Barry K."/>
            <person name="Bills G."/>
            <person name="Bluhm B."/>
            <person name="Cannon C."/>
            <person name="Castanera R."/>
            <person name="Culley D."/>
            <person name="Daum C."/>
            <person name="Ezra D."/>
            <person name="Gonzalez J."/>
            <person name="Henrissat B."/>
            <person name="Kuo A."/>
            <person name="Liang C."/>
            <person name="Lipzen A."/>
            <person name="Lutzoni F."/>
            <person name="Magnuson J."/>
            <person name="Mondo S."/>
            <person name="Nolan M."/>
            <person name="Ohm R."/>
            <person name="Pangilinan J."/>
            <person name="Park H.-J."/>
            <person name="Ramirez L."/>
            <person name="Alfaro M."/>
            <person name="Sun H."/>
            <person name="Tritt A."/>
            <person name="Yoshinaga Y."/>
            <person name="Zwiers L.-H."/>
            <person name="Turgeon B."/>
            <person name="Goodwin S."/>
            <person name="Spatafora J."/>
            <person name="Crous P."/>
            <person name="Grigoriev I."/>
        </authorList>
    </citation>
    <scope>NUCLEOTIDE SEQUENCE</scope>
    <source>
        <strain evidence="5">CBS 115976</strain>
    </source>
</reference>
<evidence type="ECO:0000256" key="3">
    <source>
        <dbReference type="ARBA" id="ARBA00022691"/>
    </source>
</evidence>
<feature type="domain" description="O-methyltransferase C-terminal" evidence="4">
    <location>
        <begin position="195"/>
        <end position="387"/>
    </location>
</feature>
<proteinExistence type="predicted"/>
<keyword evidence="3" id="KW-0949">S-adenosyl-L-methionine</keyword>
<dbReference type="Gene3D" id="3.40.50.150">
    <property type="entry name" value="Vaccinia Virus protein VP39"/>
    <property type="match status" value="1"/>
</dbReference>
<dbReference type="InterPro" id="IPR001077">
    <property type="entry name" value="COMT_C"/>
</dbReference>
<evidence type="ECO:0000259" key="4">
    <source>
        <dbReference type="Pfam" id="PF00891"/>
    </source>
</evidence>
<keyword evidence="6" id="KW-1185">Reference proteome</keyword>
<dbReference type="GO" id="GO:0008171">
    <property type="term" value="F:O-methyltransferase activity"/>
    <property type="evidence" value="ECO:0007669"/>
    <property type="project" value="InterPro"/>
</dbReference>
<dbReference type="PROSITE" id="PS51683">
    <property type="entry name" value="SAM_OMT_II"/>
    <property type="match status" value="1"/>
</dbReference>
<gene>
    <name evidence="5" type="ORF">BT63DRAFT_425181</name>
</gene>
<evidence type="ECO:0000256" key="1">
    <source>
        <dbReference type="ARBA" id="ARBA00022603"/>
    </source>
</evidence>
<sequence>MAASLGSELDTLVADLTGAVSEYKAAAANEDQLGGDLATRMKVITTAQKIVHATKKPEEQWYDQSVWMADLTATRIFKKWEAFAAIPAVGEGSISYEDLAKKLDADTSLVRRIAWVLVSTGTLKQIGTDKVENTTKSMVYVNNDSNGMMFQIMYDEALRPYVFMSEYFEKYGRREPSGQTDNPYSFGYQQPEKTAWEIMAAEPARVDAFMRSMDTMEQHLPITGYYDFSWVKEKLEAETERTALVDVGGSRGHAIKAICAETEYIKGAQCVLEDLPQVIEQVKTNGDEALKNVKLQVHDFFTEQPIKGALIYWIRRVLHDHNDTDCAKILTHLADAMAPDSRVLIVDQIMENPPPPLVAQTDFCMLTISGKERTREMFEELVGRAGLKVLEVHLAKGTPVGVVECIKI</sequence>
<dbReference type="Pfam" id="PF00891">
    <property type="entry name" value="Methyltransf_2"/>
    <property type="match status" value="1"/>
</dbReference>
<keyword evidence="1 5" id="KW-0489">Methyltransferase</keyword>
<protein>
    <submittedName>
        <fullName evidence="5">O-methyltransferase</fullName>
    </submittedName>
</protein>
<dbReference type="Proteomes" id="UP000799302">
    <property type="component" value="Unassembled WGS sequence"/>
</dbReference>
<keyword evidence="2 5" id="KW-0808">Transferase</keyword>
<dbReference type="InterPro" id="IPR016461">
    <property type="entry name" value="COMT-like"/>
</dbReference>
<accession>A0A6A6UDD4</accession>
<evidence type="ECO:0000313" key="5">
    <source>
        <dbReference type="EMBL" id="KAF2669467.1"/>
    </source>
</evidence>
<evidence type="ECO:0000313" key="6">
    <source>
        <dbReference type="Proteomes" id="UP000799302"/>
    </source>
</evidence>
<evidence type="ECO:0000256" key="2">
    <source>
        <dbReference type="ARBA" id="ARBA00022679"/>
    </source>
</evidence>
<dbReference type="PANTHER" id="PTHR43712">
    <property type="entry name" value="PUTATIVE (AFU_ORTHOLOGUE AFUA_4G14580)-RELATED"/>
    <property type="match status" value="1"/>
</dbReference>
<dbReference type="GO" id="GO:0032259">
    <property type="term" value="P:methylation"/>
    <property type="evidence" value="ECO:0007669"/>
    <property type="project" value="UniProtKB-KW"/>
</dbReference>
<dbReference type="EMBL" id="MU004235">
    <property type="protein sequence ID" value="KAF2669467.1"/>
    <property type="molecule type" value="Genomic_DNA"/>
</dbReference>
<dbReference type="PANTHER" id="PTHR43712:SF16">
    <property type="entry name" value="O-METHYLTRANSFERASE ELCB"/>
    <property type="match status" value="1"/>
</dbReference>
<organism evidence="5 6">
    <name type="scientific">Microthyrium microscopicum</name>
    <dbReference type="NCBI Taxonomy" id="703497"/>
    <lineage>
        <taxon>Eukaryota</taxon>
        <taxon>Fungi</taxon>
        <taxon>Dikarya</taxon>
        <taxon>Ascomycota</taxon>
        <taxon>Pezizomycotina</taxon>
        <taxon>Dothideomycetes</taxon>
        <taxon>Dothideomycetes incertae sedis</taxon>
        <taxon>Microthyriales</taxon>
        <taxon>Microthyriaceae</taxon>
        <taxon>Microthyrium</taxon>
    </lineage>
</organism>
<dbReference type="OrthoDB" id="1535081at2759"/>
<dbReference type="AlphaFoldDB" id="A0A6A6UDD4"/>
<name>A0A6A6UDD4_9PEZI</name>
<dbReference type="SUPFAM" id="SSF53335">
    <property type="entry name" value="S-adenosyl-L-methionine-dependent methyltransferases"/>
    <property type="match status" value="1"/>
</dbReference>